<evidence type="ECO:0008006" key="4">
    <source>
        <dbReference type="Google" id="ProtNLM"/>
    </source>
</evidence>
<keyword evidence="1" id="KW-1133">Transmembrane helix</keyword>
<protein>
    <recommendedName>
        <fullName evidence="4">Transmembrane protein</fullName>
    </recommendedName>
</protein>
<organism evidence="2 3">
    <name type="scientific">Pseudoalteromonas luteoviolacea DSM 6061</name>
    <dbReference type="NCBI Taxonomy" id="1365250"/>
    <lineage>
        <taxon>Bacteria</taxon>
        <taxon>Pseudomonadati</taxon>
        <taxon>Pseudomonadota</taxon>
        <taxon>Gammaproteobacteria</taxon>
        <taxon>Alteromonadales</taxon>
        <taxon>Pseudoalteromonadaceae</taxon>
        <taxon>Pseudoalteromonas</taxon>
    </lineage>
</organism>
<evidence type="ECO:0000256" key="1">
    <source>
        <dbReference type="SAM" id="Phobius"/>
    </source>
</evidence>
<proteinExistence type="predicted"/>
<evidence type="ECO:0000313" key="3">
    <source>
        <dbReference type="Proteomes" id="UP000076643"/>
    </source>
</evidence>
<keyword evidence="3" id="KW-1185">Reference proteome</keyword>
<dbReference type="EMBL" id="AUYB01000081">
    <property type="protein sequence ID" value="KZN43096.1"/>
    <property type="molecule type" value="Genomic_DNA"/>
</dbReference>
<keyword evidence="1" id="KW-0472">Membrane</keyword>
<dbReference type="AlphaFoldDB" id="A0A166YQ01"/>
<feature type="transmembrane region" description="Helical" evidence="1">
    <location>
        <begin position="12"/>
        <end position="30"/>
    </location>
</feature>
<evidence type="ECO:0000313" key="2">
    <source>
        <dbReference type="EMBL" id="KZN43096.1"/>
    </source>
</evidence>
<dbReference type="Proteomes" id="UP000076643">
    <property type="component" value="Unassembled WGS sequence"/>
</dbReference>
<name>A0A166YQ01_9GAMM</name>
<gene>
    <name evidence="2" type="ORF">N475_00535</name>
</gene>
<dbReference type="RefSeq" id="WP_063364753.1">
    <property type="nucleotide sequence ID" value="NZ_AQHB01000022.1"/>
</dbReference>
<feature type="transmembrane region" description="Helical" evidence="1">
    <location>
        <begin position="36"/>
        <end position="56"/>
    </location>
</feature>
<feature type="transmembrane region" description="Helical" evidence="1">
    <location>
        <begin position="91"/>
        <end position="116"/>
    </location>
</feature>
<comment type="caution">
    <text evidence="2">The sequence shown here is derived from an EMBL/GenBank/DDBJ whole genome shotgun (WGS) entry which is preliminary data.</text>
</comment>
<reference evidence="2 3" key="1">
    <citation type="submission" date="2013-07" db="EMBL/GenBank/DDBJ databases">
        <title>Comparative Genomic and Metabolomic Analysis of Twelve Strains of Pseudoalteromonas luteoviolacea.</title>
        <authorList>
            <person name="Vynne N.G."/>
            <person name="Mansson M."/>
            <person name="Gram L."/>
        </authorList>
    </citation>
    <scope>NUCLEOTIDE SEQUENCE [LARGE SCALE GENOMIC DNA]</scope>
    <source>
        <strain evidence="2 3">DSM 6061</strain>
    </source>
</reference>
<sequence>MGDLFLKQRENWWVWVAWGIVGLVASKLLMSVLNNVWWVMLAPIFILLMLAAWMNFNRRFDFIRALKIFILVGVISMLPLFEQRWHSWDQLIHMAVDSGTLLISLLTVCVLCALLAKRPKQYY</sequence>
<keyword evidence="1" id="KW-0812">Transmembrane</keyword>
<dbReference type="PATRIC" id="fig|1365250.3.peg.960"/>
<accession>A0A166YQ01</accession>
<feature type="transmembrane region" description="Helical" evidence="1">
    <location>
        <begin position="68"/>
        <end position="85"/>
    </location>
</feature>